<dbReference type="EMBL" id="KQ981100">
    <property type="protein sequence ID" value="KYN09485.1"/>
    <property type="molecule type" value="Genomic_DNA"/>
</dbReference>
<keyword evidence="3" id="KW-1185">Reference proteome</keyword>
<feature type="region of interest" description="Disordered" evidence="1">
    <location>
        <begin position="58"/>
        <end position="77"/>
    </location>
</feature>
<organism evidence="2 3">
    <name type="scientific">Trachymyrmex cornetzi</name>
    <dbReference type="NCBI Taxonomy" id="471704"/>
    <lineage>
        <taxon>Eukaryota</taxon>
        <taxon>Metazoa</taxon>
        <taxon>Ecdysozoa</taxon>
        <taxon>Arthropoda</taxon>
        <taxon>Hexapoda</taxon>
        <taxon>Insecta</taxon>
        <taxon>Pterygota</taxon>
        <taxon>Neoptera</taxon>
        <taxon>Endopterygota</taxon>
        <taxon>Hymenoptera</taxon>
        <taxon>Apocrita</taxon>
        <taxon>Aculeata</taxon>
        <taxon>Formicoidea</taxon>
        <taxon>Formicidae</taxon>
        <taxon>Myrmicinae</taxon>
        <taxon>Trachymyrmex</taxon>
    </lineage>
</organism>
<dbReference type="AlphaFoldDB" id="A0A151IRZ1"/>
<protein>
    <submittedName>
        <fullName evidence="2">Uncharacterized protein</fullName>
    </submittedName>
</protein>
<feature type="compositionally biased region" description="Acidic residues" evidence="1">
    <location>
        <begin position="68"/>
        <end position="77"/>
    </location>
</feature>
<proteinExistence type="predicted"/>
<gene>
    <name evidence="2" type="ORF">ALC57_18390</name>
</gene>
<evidence type="ECO:0000313" key="3">
    <source>
        <dbReference type="Proteomes" id="UP000078492"/>
    </source>
</evidence>
<name>A0A151IRZ1_9HYME</name>
<feature type="non-terminal residue" evidence="2">
    <location>
        <position position="1"/>
    </location>
</feature>
<reference evidence="2 3" key="1">
    <citation type="submission" date="2015-09" db="EMBL/GenBank/DDBJ databases">
        <title>Trachymyrmex cornetzi WGS genome.</title>
        <authorList>
            <person name="Nygaard S."/>
            <person name="Hu H."/>
            <person name="Boomsma J."/>
            <person name="Zhang G."/>
        </authorList>
    </citation>
    <scope>NUCLEOTIDE SEQUENCE [LARGE SCALE GENOMIC DNA]</scope>
    <source>
        <strain evidence="2">Tcor2-1</strain>
        <tissue evidence="2">Whole body</tissue>
    </source>
</reference>
<accession>A0A151IRZ1</accession>
<sequence>SNELCEKISKLIVKTFPTECQSTYFVAPISKKHSLSNKSIPARGKLINMWKNRDYENKKDENWNDSESNSENDDNEEDIQFQQSYEWLFHNRTPWDLVLFHWNCTFNNRHLHWKTSQDTQLIHIFKKWPILSMPDSYKLIQRDFIDMKICNTEITIKTWMDFLNKLIKKTNINKRDDTAGALIESVNDLAKDEDKVAAMLMLISHLIPPKGMLRLNKKYYKASIADSKDSIIRHITSANNIQDLKEEVINKAKILDISVQPYIIVAGPEISKITHSYVCVDNILYNAVSTLKAFDICFKLYHVFHVKYPIFSEHLWLLFQRGLYKFTTKWDKIIPHIENLINYMNKTYKDTQQIEET</sequence>
<evidence type="ECO:0000256" key="1">
    <source>
        <dbReference type="SAM" id="MobiDB-lite"/>
    </source>
</evidence>
<evidence type="ECO:0000313" key="2">
    <source>
        <dbReference type="EMBL" id="KYN09485.1"/>
    </source>
</evidence>
<dbReference type="Proteomes" id="UP000078492">
    <property type="component" value="Unassembled WGS sequence"/>
</dbReference>